<sequence length="574" mass="58625">MTTPGQEQLKQRLRLFAADRGGNLATMSAFMAPLALALAAIAIDGGSLYNEKRQVQALADISAIAGAAHIDRAEEAVLASLRDNRLGPLTVLGPGYDPLTPAAGQNLVTIETGRYEADGSTPAGQRFQPGGSDTNAVRVTIARDGARHFGEILAGQPRIAVASVASATPRAAISIGSRLARLEGGVLNSLLGALTGNEIGLTVMDYEALVDADVSLFGFLDALATELDLQAGTYEDLLDAEVVLADVTAAAAATGQSSPGLRAALARYDTDAASRLSVPLSHVLHLGQAAYLGIGQGAGAFDATVGVMEFILASLVAANGANQLAVDLGATVPGLATARVTVVIGEPMQDSVWFALGERGTMVRTAQLRARIDIDIGGSGVLSGLAIRLPVYVEMAQAEAELKRVTCTDGKVSSAQVTIDARPGIASLTLGQATPAAFADTTRPPVFGKARIVDTPLIKVDGSARAEVANRAPTRLQFSAADIRAGRIKTVATTDVTTSLAASLIGDLDVTVSIVGLDLGLSGAVRSALATTLTAATPAIDSLLADVLAVLGVRLGEADIMVTGVTCGRAVLVQ</sequence>
<dbReference type="Pfam" id="PF13400">
    <property type="entry name" value="Tad"/>
    <property type="match status" value="1"/>
</dbReference>
<evidence type="ECO:0000256" key="1">
    <source>
        <dbReference type="SAM" id="Phobius"/>
    </source>
</evidence>
<dbReference type="RefSeq" id="WP_146299702.1">
    <property type="nucleotide sequence ID" value="NZ_CP042301.2"/>
</dbReference>
<keyword evidence="5" id="KW-1185">Reference proteome</keyword>
<dbReference type="EMBL" id="CP042301">
    <property type="protein sequence ID" value="QDZ01057.1"/>
    <property type="molecule type" value="Genomic_DNA"/>
</dbReference>
<dbReference type="OrthoDB" id="7630116at2"/>
<keyword evidence="1" id="KW-1133">Transmembrane helix</keyword>
<accession>A0A5B8KZ78</accession>
<dbReference type="InterPro" id="IPR028087">
    <property type="entry name" value="Tad_N"/>
</dbReference>
<protein>
    <submittedName>
        <fullName evidence="4">Uncharacterized protein</fullName>
    </submittedName>
</protein>
<dbReference type="AlphaFoldDB" id="A0A5B8KZ78"/>
<feature type="domain" description="Putative Flp pilus-assembly TadG-like N-terminal" evidence="3">
    <location>
        <begin position="22"/>
        <end position="68"/>
    </location>
</feature>
<evidence type="ECO:0000259" key="2">
    <source>
        <dbReference type="Pfam" id="PF09977"/>
    </source>
</evidence>
<name>A0A5B8KZ78_9HYPH</name>
<feature type="domain" description="DUF2134" evidence="2">
    <location>
        <begin position="73"/>
        <end position="165"/>
    </location>
</feature>
<keyword evidence="1" id="KW-0472">Membrane</keyword>
<dbReference type="Proteomes" id="UP000321389">
    <property type="component" value="Chromosome"/>
</dbReference>
<dbReference type="InterPro" id="IPR018705">
    <property type="entry name" value="DUF2134_membrane"/>
</dbReference>
<dbReference type="Pfam" id="PF09977">
    <property type="entry name" value="Tad_C"/>
    <property type="match status" value="1"/>
</dbReference>
<evidence type="ECO:0000313" key="4">
    <source>
        <dbReference type="EMBL" id="QDZ01057.1"/>
    </source>
</evidence>
<gene>
    <name evidence="4" type="ORF">FQ775_12085</name>
</gene>
<evidence type="ECO:0000259" key="3">
    <source>
        <dbReference type="Pfam" id="PF13400"/>
    </source>
</evidence>
<feature type="transmembrane region" description="Helical" evidence="1">
    <location>
        <begin position="21"/>
        <end position="43"/>
    </location>
</feature>
<reference evidence="4" key="1">
    <citation type="submission" date="2020-04" db="EMBL/GenBank/DDBJ databases">
        <title>Nitratireductor sp. nov. isolated from mangrove soil.</title>
        <authorList>
            <person name="Ye Y."/>
        </authorList>
    </citation>
    <scope>NUCLEOTIDE SEQUENCE</scope>
    <source>
        <strain evidence="4">SY7</strain>
    </source>
</reference>
<dbReference type="KEGG" id="niy:FQ775_12085"/>
<evidence type="ECO:0000313" key="5">
    <source>
        <dbReference type="Proteomes" id="UP000321389"/>
    </source>
</evidence>
<organism evidence="4 5">
    <name type="scientific">Nitratireductor mangrovi</name>
    <dbReference type="NCBI Taxonomy" id="2599600"/>
    <lineage>
        <taxon>Bacteria</taxon>
        <taxon>Pseudomonadati</taxon>
        <taxon>Pseudomonadota</taxon>
        <taxon>Alphaproteobacteria</taxon>
        <taxon>Hyphomicrobiales</taxon>
        <taxon>Phyllobacteriaceae</taxon>
        <taxon>Nitratireductor</taxon>
    </lineage>
</organism>
<keyword evidence="1" id="KW-0812">Transmembrane</keyword>
<proteinExistence type="predicted"/>